<name>A0ABR4F2D4_9PEZI</name>
<protein>
    <submittedName>
        <fullName evidence="2">Uncharacterized protein</fullName>
    </submittedName>
</protein>
<gene>
    <name evidence="2" type="ORF">FJTKL_03503</name>
</gene>
<reference evidence="2 3" key="1">
    <citation type="submission" date="2024-03" db="EMBL/GenBank/DDBJ databases">
        <title>A high-quality draft genome sequence of Diaporthe vaccinii, a causative agent of upright dieback and viscid rot disease in cranberry plants.</title>
        <authorList>
            <person name="Sarrasin M."/>
            <person name="Lang B.F."/>
            <person name="Burger G."/>
        </authorList>
    </citation>
    <scope>NUCLEOTIDE SEQUENCE [LARGE SCALE GENOMIC DNA]</scope>
    <source>
        <strain evidence="2 3">IS7</strain>
    </source>
</reference>
<dbReference type="EMBL" id="JBAWTH010000015">
    <property type="protein sequence ID" value="KAL2288855.1"/>
    <property type="molecule type" value="Genomic_DNA"/>
</dbReference>
<comment type="caution">
    <text evidence="2">The sequence shown here is derived from an EMBL/GenBank/DDBJ whole genome shotgun (WGS) entry which is preliminary data.</text>
</comment>
<organism evidence="2 3">
    <name type="scientific">Diaporthe vaccinii</name>
    <dbReference type="NCBI Taxonomy" id="105482"/>
    <lineage>
        <taxon>Eukaryota</taxon>
        <taxon>Fungi</taxon>
        <taxon>Dikarya</taxon>
        <taxon>Ascomycota</taxon>
        <taxon>Pezizomycotina</taxon>
        <taxon>Sordariomycetes</taxon>
        <taxon>Sordariomycetidae</taxon>
        <taxon>Diaporthales</taxon>
        <taxon>Diaporthaceae</taxon>
        <taxon>Diaporthe</taxon>
        <taxon>Diaporthe eres species complex</taxon>
    </lineage>
</organism>
<accession>A0ABR4F2D4</accession>
<evidence type="ECO:0000256" key="1">
    <source>
        <dbReference type="SAM" id="MobiDB-lite"/>
    </source>
</evidence>
<sequence>MEIAADEGKYQGVRSRDDQGARVKWQRALEVVLFDSFFGRIRLPLCLSLCGSMAREIWFIKQSSAPASPVTSYKHTHAVPRDKDPPPLHSMTSSSPLNSSPILSLPLCLSSRFWVQPAHPACPLYHRVFEHAYESCQLGPHMREDHIVPYLLSRPKNNATPCGYLLVCVRVCLRFVVPSVVPLSLALLEGRGLGERGIVRFRQQKIGIVRSVGTGRSRIVSGYVALVVRIRSEILVLKLLSCCRFESMFLTCISNSRSGPRTPTVQNPTQIIPKKSAS</sequence>
<evidence type="ECO:0000313" key="3">
    <source>
        <dbReference type="Proteomes" id="UP001600888"/>
    </source>
</evidence>
<keyword evidence="3" id="KW-1185">Reference proteome</keyword>
<feature type="region of interest" description="Disordered" evidence="1">
    <location>
        <begin position="257"/>
        <end position="278"/>
    </location>
</feature>
<feature type="region of interest" description="Disordered" evidence="1">
    <location>
        <begin position="71"/>
        <end position="95"/>
    </location>
</feature>
<evidence type="ECO:0000313" key="2">
    <source>
        <dbReference type="EMBL" id="KAL2288855.1"/>
    </source>
</evidence>
<feature type="compositionally biased region" description="Polar residues" evidence="1">
    <location>
        <begin position="257"/>
        <end position="270"/>
    </location>
</feature>
<proteinExistence type="predicted"/>
<dbReference type="Proteomes" id="UP001600888">
    <property type="component" value="Unassembled WGS sequence"/>
</dbReference>